<reference evidence="4" key="1">
    <citation type="submission" date="2021-03" db="EMBL/GenBank/DDBJ databases">
        <authorList>
            <person name="Bekaert M."/>
        </authorList>
    </citation>
    <scope>NUCLEOTIDE SEQUENCE</scope>
</reference>
<dbReference type="InterPro" id="IPR036514">
    <property type="entry name" value="SGNH_hydro_sf"/>
</dbReference>
<dbReference type="OrthoDB" id="10068687at2759"/>
<keyword evidence="2" id="KW-0233">DNA recombination</keyword>
<dbReference type="EMBL" id="CAJPWZ010003256">
    <property type="protein sequence ID" value="CAG2254933.1"/>
    <property type="molecule type" value="Genomic_DNA"/>
</dbReference>
<name>A0A8S3V9Z3_MYTED</name>
<dbReference type="InterPro" id="IPR010998">
    <property type="entry name" value="Integrase_recombinase_N"/>
</dbReference>
<gene>
    <name evidence="4" type="ORF">MEDL_66379</name>
</gene>
<dbReference type="CDD" id="cd00229">
    <property type="entry name" value="SGNH_hydrolase"/>
    <property type="match status" value="1"/>
</dbReference>
<evidence type="ECO:0000256" key="1">
    <source>
        <dbReference type="ARBA" id="ARBA00023125"/>
    </source>
</evidence>
<proteinExistence type="predicted"/>
<accession>A0A8S3V9Z3</accession>
<dbReference type="Gene3D" id="3.40.50.1110">
    <property type="entry name" value="SGNH hydrolase"/>
    <property type="match status" value="1"/>
</dbReference>
<dbReference type="Gene3D" id="1.10.443.10">
    <property type="entry name" value="Intergrase catalytic core"/>
    <property type="match status" value="1"/>
</dbReference>
<dbReference type="SUPFAM" id="SSF56349">
    <property type="entry name" value="DNA breaking-rejoining enzymes"/>
    <property type="match status" value="1"/>
</dbReference>
<dbReference type="Proteomes" id="UP000683360">
    <property type="component" value="Unassembled WGS sequence"/>
</dbReference>
<dbReference type="InterPro" id="IPR043128">
    <property type="entry name" value="Rev_trsase/Diguanyl_cyclase"/>
</dbReference>
<dbReference type="InterPro" id="IPR043502">
    <property type="entry name" value="DNA/RNA_pol_sf"/>
</dbReference>
<protein>
    <recommendedName>
        <fullName evidence="3">Reverse transcriptase domain-containing protein</fullName>
    </recommendedName>
</protein>
<dbReference type="CDD" id="cd09275">
    <property type="entry name" value="RNase_HI_RT_DIRS1"/>
    <property type="match status" value="1"/>
</dbReference>
<dbReference type="SUPFAM" id="SSF52266">
    <property type="entry name" value="SGNH hydrolase"/>
    <property type="match status" value="1"/>
</dbReference>
<dbReference type="SUPFAM" id="SSF56672">
    <property type="entry name" value="DNA/RNA polymerases"/>
    <property type="match status" value="1"/>
</dbReference>
<dbReference type="InterPro" id="IPR052055">
    <property type="entry name" value="Hepadnavirus_pol/RT"/>
</dbReference>
<feature type="domain" description="Reverse transcriptase" evidence="3">
    <location>
        <begin position="930"/>
        <end position="1112"/>
    </location>
</feature>
<dbReference type="PROSITE" id="PS50878">
    <property type="entry name" value="RT_POL"/>
    <property type="match status" value="1"/>
</dbReference>
<evidence type="ECO:0000313" key="5">
    <source>
        <dbReference type="Proteomes" id="UP000683360"/>
    </source>
</evidence>
<dbReference type="PANTHER" id="PTHR33050:SF8">
    <property type="entry name" value="REVERSE TRANSCRIPTASE DOMAIN-CONTAINING PROTEIN"/>
    <property type="match status" value="1"/>
</dbReference>
<sequence>MIQDVQGILDNDLNFIRSHFQYGNIYKTVNNSVTVTLYVSTGTINVQGRNVFTWIDTFVVKCELLEKEIISSQPRSSTPVEFIQDIFNSSIESNVEISENENQEESLNLQNDSITELKSNYICTNSIYDGKSREDLINIIKRLESELAVKKCSEQSIQTELSAVSVECQTSQYDNTCDASTQTRPIPAPRLSKLKLTEDKCLPVLEPKSQHKISNLNPKTINNHRPEKVKKSSDKNLIIGSSILKGIRTYGLSKTNIRTFRGAQIDRITKEIMNMDLKAYKNIILQVVGNNISGGQSLTDFEIEYESLLLAARSCSNSDCNIIVSGLPPRIDVDVYRANVALERLCQHLGLVFIRQYEMYMRDSFDQNNNFYVHDGIHFNSRGTSRYIKTIDNIIGIINTHDEWLQISEIKKTRNTRKTIKEKNESNFSLDTTQEMSTVKLYSTNDGLINSDNFNTESQTSGQDTLLGIKQHDTNCVMFDNESNVDNLLLPLPQALDKHAPVVKKRVKRDRQPEWYNSEIIYARNMRDKYNALGLWSEYKFWRNKTKQIVDNSKKNYYKNMVKDSNDPKTLWKCLHSLNPKVKNTPYELATEDNNTTKSKKCIADTFNNFFTSCAEKLREQGNYTPVNKADFSNLSKFVKNKLHKHEKFSIPPVNMNELFNELAKLDINKASGMDNIGPKILRLSAPFIASPLTYIFNRMIDTGIYPSLLKNAKHFPGVDMVSPEIRTKIISGKDINLNILLLPNYETPNQQKFKENDDRLKRNLTLDEFIIAFGRFKKIMCQVFPNRAEELDCYLSHIIETANVWPGKFFEYHKMFSAKCSIMLQEHNIKIDWSRGDLELRQMVCAGSTVNMCNFCSSTLHKSSMCGNNRGYQNSKTQPTQDKYGRDIVVHDGMQICNNFNQPKGCVKPYCRYAHVCKICKKTHGKFECSTNKSMPGTQQEHNKSFPVRQPNNEHYSVNDLIDKDLCSLTYIKIDDAINAIQRYGSKSLCCKVDISDAFKQLPIKKEQWHLFCVKWNGQYYHYVRLPFGCRSSPRLFDSLSTSVCWIAQNNYDIKVIFHLLDDFLTVDKPSDCGERTMALLSLIFNKLNIPLSSKKTVGPVCELEYLGIILDTINMQARLPLDKVERITQFISFVLDKKSCTRRELEQLLGHLNFATRVILPGRAFVTYLYRLMCSVKESHHYVHLNKECKSDLTMWLQFLSTWNGINMFYESHLTSAADMHLFTDASSTIGFGGFYQGKWFCDTWPTDLPTISDKTLSIAFLELYPIVVSAVLWGKGWYKKRILFHCDNLASVIILTKDEQISSVSTRGRESSNSLSNPGRDYLDIAVENLQTFAVADSTKALYNVGYEHYLKFLQLQGSTWSTFQLPPVSENLLMRFIAYCESNKHLRYSTIKSYLCGIRFYYLLKGGVNPLENFVGKPLPKLKSVLVGLKKKHAIMPKRIRLPITFDILYKMCFLLRNCIFDSYTDVLIEAACVTAFFRFLRCGEFSVNDTKKFDHESNLCLSDVQISNDCIFVHLKKSKTDPFRYGITIPLFKNNTDICPVVVLQKYYRLRMSIFSNSESFFITNKGDPLSRNFFISHVKCTLDKLGLSSEKYNGHSFRSGAATTAHKARLEDHLIQTLGRWSSDCYTKYIHTSPDVLRQAQIQMTSTLNN</sequence>
<keyword evidence="1" id="KW-0238">DNA-binding</keyword>
<evidence type="ECO:0000313" key="4">
    <source>
        <dbReference type="EMBL" id="CAG2254933.1"/>
    </source>
</evidence>
<dbReference type="InterPro" id="IPR000477">
    <property type="entry name" value="RT_dom"/>
</dbReference>
<dbReference type="GO" id="GO:0006310">
    <property type="term" value="P:DNA recombination"/>
    <property type="evidence" value="ECO:0007669"/>
    <property type="project" value="UniProtKB-KW"/>
</dbReference>
<dbReference type="Gene3D" id="3.30.70.270">
    <property type="match status" value="1"/>
</dbReference>
<dbReference type="Pfam" id="PF00078">
    <property type="entry name" value="RVT_1"/>
    <property type="match status" value="1"/>
</dbReference>
<dbReference type="Pfam" id="PF00589">
    <property type="entry name" value="Phage_integrase"/>
    <property type="match status" value="1"/>
</dbReference>
<keyword evidence="5" id="KW-1185">Reference proteome</keyword>
<dbReference type="InterPro" id="IPR002104">
    <property type="entry name" value="Integrase_catalytic"/>
</dbReference>
<evidence type="ECO:0000256" key="2">
    <source>
        <dbReference type="ARBA" id="ARBA00023172"/>
    </source>
</evidence>
<dbReference type="Gene3D" id="1.10.150.130">
    <property type="match status" value="1"/>
</dbReference>
<organism evidence="4 5">
    <name type="scientific">Mytilus edulis</name>
    <name type="common">Blue mussel</name>
    <dbReference type="NCBI Taxonomy" id="6550"/>
    <lineage>
        <taxon>Eukaryota</taxon>
        <taxon>Metazoa</taxon>
        <taxon>Spiralia</taxon>
        <taxon>Lophotrochozoa</taxon>
        <taxon>Mollusca</taxon>
        <taxon>Bivalvia</taxon>
        <taxon>Autobranchia</taxon>
        <taxon>Pteriomorphia</taxon>
        <taxon>Mytilida</taxon>
        <taxon>Mytiloidea</taxon>
        <taxon>Mytilidae</taxon>
        <taxon>Mytilinae</taxon>
        <taxon>Mytilus</taxon>
    </lineage>
</organism>
<evidence type="ECO:0000259" key="3">
    <source>
        <dbReference type="PROSITE" id="PS50878"/>
    </source>
</evidence>
<dbReference type="InterPro" id="IPR011010">
    <property type="entry name" value="DNA_brk_join_enz"/>
</dbReference>
<dbReference type="SUPFAM" id="SSF47823">
    <property type="entry name" value="lambda integrase-like, N-terminal domain"/>
    <property type="match status" value="1"/>
</dbReference>
<dbReference type="Gene3D" id="3.10.10.10">
    <property type="entry name" value="HIV Type 1 Reverse Transcriptase, subunit A, domain 1"/>
    <property type="match status" value="1"/>
</dbReference>
<dbReference type="GO" id="GO:0003677">
    <property type="term" value="F:DNA binding"/>
    <property type="evidence" value="ECO:0007669"/>
    <property type="project" value="UniProtKB-KW"/>
</dbReference>
<comment type="caution">
    <text evidence="4">The sequence shown here is derived from an EMBL/GenBank/DDBJ whole genome shotgun (WGS) entry which is preliminary data.</text>
</comment>
<dbReference type="InterPro" id="IPR013762">
    <property type="entry name" value="Integrase-like_cat_sf"/>
</dbReference>
<dbReference type="GO" id="GO:0015074">
    <property type="term" value="P:DNA integration"/>
    <property type="evidence" value="ECO:0007669"/>
    <property type="project" value="InterPro"/>
</dbReference>
<dbReference type="PANTHER" id="PTHR33050">
    <property type="entry name" value="REVERSE TRANSCRIPTASE DOMAIN-CONTAINING PROTEIN"/>
    <property type="match status" value="1"/>
</dbReference>